<evidence type="ECO:0000313" key="7">
    <source>
        <dbReference type="Proteomes" id="UP000189761"/>
    </source>
</evidence>
<feature type="domain" description="HTH rpiR-type" evidence="4">
    <location>
        <begin position="8"/>
        <end position="84"/>
    </location>
</feature>
<gene>
    <name evidence="6" type="ORF">BWZ43_21850</name>
</gene>
<dbReference type="InterPro" id="IPR036388">
    <property type="entry name" value="WH-like_DNA-bd_sf"/>
</dbReference>
<dbReference type="EMBL" id="MTLA01000337">
    <property type="protein sequence ID" value="OOP66281.1"/>
    <property type="molecule type" value="Genomic_DNA"/>
</dbReference>
<evidence type="ECO:0000259" key="4">
    <source>
        <dbReference type="PROSITE" id="PS51071"/>
    </source>
</evidence>
<dbReference type="SUPFAM" id="SSF46689">
    <property type="entry name" value="Homeodomain-like"/>
    <property type="match status" value="1"/>
</dbReference>
<dbReference type="RefSeq" id="WP_058004048.1">
    <property type="nucleotide sequence ID" value="NZ_CP065424.1"/>
</dbReference>
<keyword evidence="1" id="KW-0805">Transcription regulation</keyword>
<dbReference type="GO" id="GO:1901135">
    <property type="term" value="P:carbohydrate derivative metabolic process"/>
    <property type="evidence" value="ECO:0007669"/>
    <property type="project" value="InterPro"/>
</dbReference>
<dbReference type="PANTHER" id="PTHR30514">
    <property type="entry name" value="GLUCOKINASE"/>
    <property type="match status" value="1"/>
</dbReference>
<dbReference type="InterPro" id="IPR035472">
    <property type="entry name" value="RpiR-like_SIS"/>
</dbReference>
<dbReference type="InterPro" id="IPR046348">
    <property type="entry name" value="SIS_dom_sf"/>
</dbReference>
<accession>A0A8E2I3Z1</accession>
<dbReference type="InterPro" id="IPR000281">
    <property type="entry name" value="HTH_RpiR"/>
</dbReference>
<organism evidence="6 7">
    <name type="scientific">Heyndrickxia oleronia</name>
    <dbReference type="NCBI Taxonomy" id="38875"/>
    <lineage>
        <taxon>Bacteria</taxon>
        <taxon>Bacillati</taxon>
        <taxon>Bacillota</taxon>
        <taxon>Bacilli</taxon>
        <taxon>Bacillales</taxon>
        <taxon>Bacillaceae</taxon>
        <taxon>Heyndrickxia</taxon>
    </lineage>
</organism>
<comment type="caution">
    <text evidence="6">The sequence shown here is derived from an EMBL/GenBank/DDBJ whole genome shotgun (WGS) entry which is preliminary data.</text>
</comment>
<dbReference type="PROSITE" id="PS51071">
    <property type="entry name" value="HTH_RPIR"/>
    <property type="match status" value="1"/>
</dbReference>
<keyword evidence="7" id="KW-1185">Reference proteome</keyword>
<dbReference type="AlphaFoldDB" id="A0A8E2I3Z1"/>
<evidence type="ECO:0000256" key="2">
    <source>
        <dbReference type="ARBA" id="ARBA00023125"/>
    </source>
</evidence>
<protein>
    <submittedName>
        <fullName evidence="6">MurR/RpiR family transcriptional regulator</fullName>
    </submittedName>
</protein>
<keyword evidence="2" id="KW-0238">DNA-binding</keyword>
<dbReference type="GO" id="GO:0097367">
    <property type="term" value="F:carbohydrate derivative binding"/>
    <property type="evidence" value="ECO:0007669"/>
    <property type="project" value="InterPro"/>
</dbReference>
<dbReference type="InterPro" id="IPR009057">
    <property type="entry name" value="Homeodomain-like_sf"/>
</dbReference>
<dbReference type="Pfam" id="PF01380">
    <property type="entry name" value="SIS"/>
    <property type="match status" value="1"/>
</dbReference>
<proteinExistence type="predicted"/>
<dbReference type="PANTHER" id="PTHR30514:SF1">
    <property type="entry name" value="HTH-TYPE TRANSCRIPTIONAL REGULATOR HEXR-RELATED"/>
    <property type="match status" value="1"/>
</dbReference>
<evidence type="ECO:0000256" key="1">
    <source>
        <dbReference type="ARBA" id="ARBA00023015"/>
    </source>
</evidence>
<reference evidence="6 7" key="1">
    <citation type="submission" date="2017-01" db="EMBL/GenBank/DDBJ databases">
        <title>Draft genome sequence of Bacillus oleronius.</title>
        <authorList>
            <person name="Allam M."/>
        </authorList>
    </citation>
    <scope>NUCLEOTIDE SEQUENCE [LARGE SCALE GENOMIC DNA]</scope>
    <source>
        <strain evidence="6 7">DSM 9356</strain>
    </source>
</reference>
<keyword evidence="3" id="KW-0804">Transcription</keyword>
<evidence type="ECO:0000259" key="5">
    <source>
        <dbReference type="PROSITE" id="PS51464"/>
    </source>
</evidence>
<dbReference type="Gene3D" id="3.40.50.10490">
    <property type="entry name" value="Glucose-6-phosphate isomerase like protein, domain 1"/>
    <property type="match status" value="1"/>
</dbReference>
<dbReference type="GO" id="GO:0003700">
    <property type="term" value="F:DNA-binding transcription factor activity"/>
    <property type="evidence" value="ECO:0007669"/>
    <property type="project" value="InterPro"/>
</dbReference>
<dbReference type="GO" id="GO:0003677">
    <property type="term" value="F:DNA binding"/>
    <property type="evidence" value="ECO:0007669"/>
    <property type="project" value="UniProtKB-KW"/>
</dbReference>
<dbReference type="InterPro" id="IPR001347">
    <property type="entry name" value="SIS_dom"/>
</dbReference>
<dbReference type="InterPro" id="IPR047640">
    <property type="entry name" value="RpiR-like"/>
</dbReference>
<dbReference type="Pfam" id="PF01418">
    <property type="entry name" value="HTH_6"/>
    <property type="match status" value="1"/>
</dbReference>
<dbReference type="Proteomes" id="UP000189761">
    <property type="component" value="Unassembled WGS sequence"/>
</dbReference>
<dbReference type="SUPFAM" id="SSF53697">
    <property type="entry name" value="SIS domain"/>
    <property type="match status" value="1"/>
</dbReference>
<sequence>MGANFNNFPCLPRIRTMYSQFSEKEKTIADYILEHPEKIIHSTINQVSDDLFVADATVFRFCKRIGFNGFQSMKIALASEIVNPIQDIHETIQEDDTEKEIAEKVFKANIRTLDDTLNIFNENRFEDAIEMIMNARRVEFYGNGGSGVIAMDAHHKFLRTGIQSVAYTDSHFQIMSASQLTDQDVIVLISHSGSNKDMMDVLQIAKKNGAKSIGITNLAKSPLSQKVDIPLFTASQETDYRSEALSSRIAQLSIIDALYVNVMAKLNNAGHESLHKMREAVSLKKL</sequence>
<dbReference type="PROSITE" id="PS51464">
    <property type="entry name" value="SIS"/>
    <property type="match status" value="1"/>
</dbReference>
<dbReference type="Gene3D" id="1.10.10.10">
    <property type="entry name" value="Winged helix-like DNA-binding domain superfamily/Winged helix DNA-binding domain"/>
    <property type="match status" value="1"/>
</dbReference>
<evidence type="ECO:0000313" key="6">
    <source>
        <dbReference type="EMBL" id="OOP66281.1"/>
    </source>
</evidence>
<evidence type="ECO:0000256" key="3">
    <source>
        <dbReference type="ARBA" id="ARBA00023163"/>
    </source>
</evidence>
<feature type="domain" description="SIS" evidence="5">
    <location>
        <begin position="128"/>
        <end position="268"/>
    </location>
</feature>
<dbReference type="CDD" id="cd05013">
    <property type="entry name" value="SIS_RpiR"/>
    <property type="match status" value="1"/>
</dbReference>
<name>A0A8E2I3Z1_9BACI</name>